<dbReference type="RefSeq" id="WP_005955145.1">
    <property type="nucleotide sequence ID" value="NZ_AENP01000004.1"/>
</dbReference>
<reference evidence="3 4" key="1">
    <citation type="submission" date="2010-10" db="EMBL/GenBank/DDBJ databases">
        <authorList>
            <person name="Durkin A.S."/>
            <person name="Madupu R."/>
            <person name="Torralba M."/>
            <person name="Gillis M."/>
            <person name="Methe B."/>
            <person name="Sutton G."/>
            <person name="Nelson K.E."/>
        </authorList>
    </citation>
    <scope>NUCLEOTIDE SEQUENCE [LARGE SCALE GENOMIC DNA]</scope>
    <source>
        <strain evidence="3 4">ACS-146-V-Sch2b</strain>
    </source>
</reference>
<dbReference type="eggNOG" id="COG1716">
    <property type="taxonomic scope" value="Bacteria"/>
</dbReference>
<feature type="transmembrane region" description="Helical" evidence="1">
    <location>
        <begin position="248"/>
        <end position="271"/>
    </location>
</feature>
<name>E4KX00_9FIRM</name>
<dbReference type="InterPro" id="IPR025328">
    <property type="entry name" value="DUF4234"/>
</dbReference>
<dbReference type="OrthoDB" id="192868at2"/>
<protein>
    <submittedName>
        <fullName evidence="3">Putative membrane protein</fullName>
    </submittedName>
</protein>
<dbReference type="AlphaFoldDB" id="E4KX00"/>
<organism evidence="3 4">
    <name type="scientific">Peptoniphilus harei ACS-146-V-Sch2b</name>
    <dbReference type="NCBI Taxonomy" id="908338"/>
    <lineage>
        <taxon>Bacteria</taxon>
        <taxon>Bacillati</taxon>
        <taxon>Bacillota</taxon>
        <taxon>Tissierellia</taxon>
        <taxon>Tissierellales</taxon>
        <taxon>Peptoniphilaceae</taxon>
        <taxon>Peptoniphilus</taxon>
    </lineage>
</organism>
<keyword evidence="1" id="KW-0472">Membrane</keyword>
<accession>E4KX00</accession>
<dbReference type="Proteomes" id="UP000003705">
    <property type="component" value="Unassembled WGS sequence"/>
</dbReference>
<evidence type="ECO:0000313" key="3">
    <source>
        <dbReference type="EMBL" id="EFR33633.1"/>
    </source>
</evidence>
<evidence type="ECO:0000259" key="2">
    <source>
        <dbReference type="Pfam" id="PF14018"/>
    </source>
</evidence>
<keyword evidence="4" id="KW-1185">Reference proteome</keyword>
<proteinExistence type="predicted"/>
<sequence>MMGFTNFLYFLISLPFLGGMAISLVFMTFSLFSIFKNWNTGRNKELFNGLLISGIFLLITNIFLFIISKIFYGGFYGNFYLVIVALIVIALIYFIGNSKEKIYPDNYFSNISDVEFLKRELNNTINVFISVFDKSKSDFQEKSEAKKAQKFESYKNQNTYNNNNSNYNNNYNNSNNYNNAGSYNAYNNYGGNLGPAPFRGYVKDDWSFPLYVLLSFITCGFYQLYFVYKISDSLNIVCDGDGEETSGLMKFFFLGIITCNIYCLFWDFNVMNRIQSNAPRYNRYTQDNGSSFLLWLLIGSIFCGLGFFVAWYIFIKNLNLICKAYNMEYANAN</sequence>
<feature type="transmembrane region" description="Helical" evidence="1">
    <location>
        <begin position="46"/>
        <end position="67"/>
    </location>
</feature>
<feature type="transmembrane region" description="Helical" evidence="1">
    <location>
        <begin position="6"/>
        <end position="34"/>
    </location>
</feature>
<feature type="transmembrane region" description="Helical" evidence="1">
    <location>
        <begin position="208"/>
        <end position="228"/>
    </location>
</feature>
<dbReference type="Pfam" id="PF14018">
    <property type="entry name" value="DUF4234"/>
    <property type="match status" value="1"/>
</dbReference>
<evidence type="ECO:0000313" key="4">
    <source>
        <dbReference type="Proteomes" id="UP000003705"/>
    </source>
</evidence>
<feature type="transmembrane region" description="Helical" evidence="1">
    <location>
        <begin position="292"/>
        <end position="314"/>
    </location>
</feature>
<dbReference type="EMBL" id="AENP01000004">
    <property type="protein sequence ID" value="EFR33633.1"/>
    <property type="molecule type" value="Genomic_DNA"/>
</dbReference>
<keyword evidence="1" id="KW-1133">Transmembrane helix</keyword>
<comment type="caution">
    <text evidence="3">The sequence shown here is derived from an EMBL/GenBank/DDBJ whole genome shotgun (WGS) entry which is preliminary data.</text>
</comment>
<feature type="domain" description="DUF4234" evidence="2">
    <location>
        <begin position="207"/>
        <end position="275"/>
    </location>
</feature>
<gene>
    <name evidence="3" type="ORF">HMPREF9286_1682</name>
</gene>
<feature type="transmembrane region" description="Helical" evidence="1">
    <location>
        <begin position="79"/>
        <end position="96"/>
    </location>
</feature>
<evidence type="ECO:0000256" key="1">
    <source>
        <dbReference type="SAM" id="Phobius"/>
    </source>
</evidence>
<keyword evidence="1" id="KW-0812">Transmembrane</keyword>